<evidence type="ECO:0000256" key="1">
    <source>
        <dbReference type="SAM" id="Phobius"/>
    </source>
</evidence>
<evidence type="ECO:0000313" key="3">
    <source>
        <dbReference type="Proteomes" id="UP001642540"/>
    </source>
</evidence>
<feature type="transmembrane region" description="Helical" evidence="1">
    <location>
        <begin position="106"/>
        <end position="124"/>
    </location>
</feature>
<feature type="transmembrane region" description="Helical" evidence="1">
    <location>
        <begin position="27"/>
        <end position="47"/>
    </location>
</feature>
<keyword evidence="1" id="KW-0472">Membrane</keyword>
<comment type="caution">
    <text evidence="2">The sequence shown here is derived from an EMBL/GenBank/DDBJ whole genome shotgun (WGS) entry which is preliminary data.</text>
</comment>
<feature type="transmembrane region" description="Helical" evidence="1">
    <location>
        <begin position="72"/>
        <end position="94"/>
    </location>
</feature>
<organism evidence="2 3">
    <name type="scientific">Orchesella dallaii</name>
    <dbReference type="NCBI Taxonomy" id="48710"/>
    <lineage>
        <taxon>Eukaryota</taxon>
        <taxon>Metazoa</taxon>
        <taxon>Ecdysozoa</taxon>
        <taxon>Arthropoda</taxon>
        <taxon>Hexapoda</taxon>
        <taxon>Collembola</taxon>
        <taxon>Entomobryomorpha</taxon>
        <taxon>Entomobryoidea</taxon>
        <taxon>Orchesellidae</taxon>
        <taxon>Orchesellinae</taxon>
        <taxon>Orchesella</taxon>
    </lineage>
</organism>
<feature type="transmembrane region" description="Helical" evidence="1">
    <location>
        <begin position="136"/>
        <end position="156"/>
    </location>
</feature>
<sequence>MNSKCRLDYLTPNVERQVAFGGKSQKLNAVVCSMLGVTVLAFSFLILRNERLQLQYYVGTHAKFVSKPFPNILLGCTAANITSSIVQTISAIMFLFEDITVSVWKWLKFVVFMVSVISVMMLTSEDCSDIYSFEQYFPLLITNSVFCAIFIIWDVLCLKCQTKTRI</sequence>
<dbReference type="Proteomes" id="UP001642540">
    <property type="component" value="Unassembled WGS sequence"/>
</dbReference>
<keyword evidence="3" id="KW-1185">Reference proteome</keyword>
<reference evidence="2 3" key="1">
    <citation type="submission" date="2024-08" db="EMBL/GenBank/DDBJ databases">
        <authorList>
            <person name="Cucini C."/>
            <person name="Frati F."/>
        </authorList>
    </citation>
    <scope>NUCLEOTIDE SEQUENCE [LARGE SCALE GENOMIC DNA]</scope>
</reference>
<name>A0ABP1RDR3_9HEXA</name>
<keyword evidence="1" id="KW-1133">Transmembrane helix</keyword>
<dbReference type="EMBL" id="CAXLJM020000072">
    <property type="protein sequence ID" value="CAL8127146.1"/>
    <property type="molecule type" value="Genomic_DNA"/>
</dbReference>
<proteinExistence type="predicted"/>
<evidence type="ECO:0000313" key="2">
    <source>
        <dbReference type="EMBL" id="CAL8127146.1"/>
    </source>
</evidence>
<protein>
    <submittedName>
        <fullName evidence="2">Uncharacterized protein</fullName>
    </submittedName>
</protein>
<keyword evidence="1" id="KW-0812">Transmembrane</keyword>
<gene>
    <name evidence="2" type="ORF">ODALV1_LOCUS21712</name>
</gene>
<accession>A0ABP1RDR3</accession>